<accession>A0A978VG13</accession>
<organism evidence="1 2">
    <name type="scientific">Ziziphus jujuba var. spinosa</name>
    <dbReference type="NCBI Taxonomy" id="714518"/>
    <lineage>
        <taxon>Eukaryota</taxon>
        <taxon>Viridiplantae</taxon>
        <taxon>Streptophyta</taxon>
        <taxon>Embryophyta</taxon>
        <taxon>Tracheophyta</taxon>
        <taxon>Spermatophyta</taxon>
        <taxon>Magnoliopsida</taxon>
        <taxon>eudicotyledons</taxon>
        <taxon>Gunneridae</taxon>
        <taxon>Pentapetalae</taxon>
        <taxon>rosids</taxon>
        <taxon>fabids</taxon>
        <taxon>Rosales</taxon>
        <taxon>Rhamnaceae</taxon>
        <taxon>Paliureae</taxon>
        <taxon>Ziziphus</taxon>
    </lineage>
</organism>
<reference evidence="1" key="1">
    <citation type="journal article" date="2021" name="Front. Plant Sci.">
        <title>Chromosome-Scale Genome Assembly for Chinese Sour Jujube and Insights Into Its Genome Evolution and Domestication Signature.</title>
        <authorList>
            <person name="Shen L.-Y."/>
            <person name="Luo H."/>
            <person name="Wang X.-L."/>
            <person name="Wang X.-M."/>
            <person name="Qiu X.-J."/>
            <person name="Liu H."/>
            <person name="Zhou S.-S."/>
            <person name="Jia K.-H."/>
            <person name="Nie S."/>
            <person name="Bao Y.-T."/>
            <person name="Zhang R.-G."/>
            <person name="Yun Q.-Z."/>
            <person name="Chai Y.-H."/>
            <person name="Lu J.-Y."/>
            <person name="Li Y."/>
            <person name="Zhao S.-W."/>
            <person name="Mao J.-F."/>
            <person name="Jia S.-G."/>
            <person name="Mao Y.-M."/>
        </authorList>
    </citation>
    <scope>NUCLEOTIDE SEQUENCE</scope>
    <source>
        <strain evidence="1">AT0</strain>
        <tissue evidence="1">Leaf</tissue>
    </source>
</reference>
<sequence length="82" mass="8826">MTIAKPLAFNGAVSVPIITIATTTNTKLTYPNLSPCLCSEAYETSPGLLQFSKPSNIQGSLVFGLSQRKVQTFSTLNQIFSQ</sequence>
<proteinExistence type="predicted"/>
<comment type="caution">
    <text evidence="1">The sequence shown here is derived from an EMBL/GenBank/DDBJ whole genome shotgun (WGS) entry which is preliminary data.</text>
</comment>
<evidence type="ECO:0000313" key="1">
    <source>
        <dbReference type="EMBL" id="KAH7529302.1"/>
    </source>
</evidence>
<dbReference type="AlphaFoldDB" id="A0A978VG13"/>
<dbReference type="Proteomes" id="UP000813462">
    <property type="component" value="Unassembled WGS sequence"/>
</dbReference>
<evidence type="ECO:0000313" key="2">
    <source>
        <dbReference type="Proteomes" id="UP000813462"/>
    </source>
</evidence>
<name>A0A978VG13_ZIZJJ</name>
<gene>
    <name evidence="1" type="ORF">FEM48_Zijuj05G0170100</name>
</gene>
<protein>
    <submittedName>
        <fullName evidence="1">Uncharacterized protein</fullName>
    </submittedName>
</protein>
<dbReference type="EMBL" id="JAEACU010000005">
    <property type="protein sequence ID" value="KAH7529302.1"/>
    <property type="molecule type" value="Genomic_DNA"/>
</dbReference>